<accession>A0A8J6Y1N7</accession>
<keyword evidence="5" id="KW-0671">Queuosine biosynthesis</keyword>
<dbReference type="PANTHER" id="PTHR30002:SF4">
    <property type="entry name" value="EPOXYQUEUOSINE REDUCTASE"/>
    <property type="match status" value="1"/>
</dbReference>
<dbReference type="InterPro" id="IPR017896">
    <property type="entry name" value="4Fe4S_Fe-S-bd"/>
</dbReference>
<dbReference type="PROSITE" id="PS50077">
    <property type="entry name" value="HEAT_REPEAT"/>
    <property type="match status" value="1"/>
</dbReference>
<dbReference type="InterPro" id="IPR013542">
    <property type="entry name" value="QueG_DUF1730"/>
</dbReference>
<dbReference type="Pfam" id="PF08331">
    <property type="entry name" value="QueG_DUF1730"/>
    <property type="match status" value="1"/>
</dbReference>
<dbReference type="PANTHER" id="PTHR30002">
    <property type="entry name" value="EPOXYQUEUOSINE REDUCTASE"/>
    <property type="match status" value="1"/>
</dbReference>
<dbReference type="NCBIfam" id="TIGR00276">
    <property type="entry name" value="tRNA epoxyqueuosine(34) reductase QueG"/>
    <property type="match status" value="1"/>
</dbReference>
<dbReference type="InterPro" id="IPR004453">
    <property type="entry name" value="QueG"/>
</dbReference>
<dbReference type="Gene3D" id="3.30.70.20">
    <property type="match status" value="1"/>
</dbReference>
<evidence type="ECO:0000256" key="7">
    <source>
        <dbReference type="ARBA" id="ARBA00023004"/>
    </source>
</evidence>
<dbReference type="GO" id="GO:0046872">
    <property type="term" value="F:metal ion binding"/>
    <property type="evidence" value="ECO:0007669"/>
    <property type="project" value="UniProtKB-KW"/>
</dbReference>
<keyword evidence="1" id="KW-0004">4Fe-4S</keyword>
<keyword evidence="7" id="KW-0408">Iron</keyword>
<proteinExistence type="predicted"/>
<protein>
    <submittedName>
        <fullName evidence="10">tRNA epoxyqueuosine(34) reductase QueG</fullName>
        <ecNumber evidence="10">1.17.99.6</ecNumber>
    </submittedName>
</protein>
<organism evidence="10 11">
    <name type="scientific">Candidatus Polarisedimenticola svalbardensis</name>
    <dbReference type="NCBI Taxonomy" id="2886004"/>
    <lineage>
        <taxon>Bacteria</taxon>
        <taxon>Pseudomonadati</taxon>
        <taxon>Acidobacteriota</taxon>
        <taxon>Candidatus Polarisedimenticolia</taxon>
        <taxon>Candidatus Polarisedimenticolales</taxon>
        <taxon>Candidatus Polarisedimenticolaceae</taxon>
        <taxon>Candidatus Polarisedimenticola</taxon>
    </lineage>
</organism>
<dbReference type="InterPro" id="IPR016024">
    <property type="entry name" value="ARM-type_fold"/>
</dbReference>
<dbReference type="AlphaFoldDB" id="A0A8J6Y1N7"/>
<comment type="caution">
    <text evidence="10">The sequence shown here is derived from an EMBL/GenBank/DDBJ whole genome shotgun (WGS) entry which is preliminary data.</text>
</comment>
<dbReference type="GO" id="GO:0008616">
    <property type="term" value="P:tRNA queuosine(34) biosynthetic process"/>
    <property type="evidence" value="ECO:0007669"/>
    <property type="project" value="UniProtKB-KW"/>
</dbReference>
<keyword evidence="2" id="KW-0963">Cytoplasm</keyword>
<keyword evidence="4" id="KW-0479">Metal-binding</keyword>
<evidence type="ECO:0000256" key="6">
    <source>
        <dbReference type="ARBA" id="ARBA00023002"/>
    </source>
</evidence>
<evidence type="ECO:0000313" key="11">
    <source>
        <dbReference type="Proteomes" id="UP000648239"/>
    </source>
</evidence>
<dbReference type="GO" id="GO:0051539">
    <property type="term" value="F:4 iron, 4 sulfur cluster binding"/>
    <property type="evidence" value="ECO:0007669"/>
    <property type="project" value="UniProtKB-KW"/>
</dbReference>
<evidence type="ECO:0000256" key="4">
    <source>
        <dbReference type="ARBA" id="ARBA00022723"/>
    </source>
</evidence>
<dbReference type="InterPro" id="IPR021133">
    <property type="entry name" value="HEAT_type_2"/>
</dbReference>
<dbReference type="Gene3D" id="1.25.10.10">
    <property type="entry name" value="Leucine-rich Repeat Variant"/>
    <property type="match status" value="1"/>
</dbReference>
<gene>
    <name evidence="10" type="primary">queG</name>
    <name evidence="10" type="ORF">IFK94_13955</name>
</gene>
<dbReference type="Pfam" id="PF13484">
    <property type="entry name" value="Fer4_16"/>
    <property type="match status" value="1"/>
</dbReference>
<reference evidence="10 11" key="1">
    <citation type="submission" date="2020-08" db="EMBL/GenBank/DDBJ databases">
        <title>Acidobacteriota in marine sediments use diverse sulfur dissimilation pathways.</title>
        <authorList>
            <person name="Wasmund K."/>
        </authorList>
    </citation>
    <scope>NUCLEOTIDE SEQUENCE [LARGE SCALE GENOMIC DNA]</scope>
    <source>
        <strain evidence="10">MAG AM4</strain>
    </source>
</reference>
<keyword evidence="3" id="KW-0819">tRNA processing</keyword>
<name>A0A8J6Y1N7_9BACT</name>
<evidence type="ECO:0000256" key="5">
    <source>
        <dbReference type="ARBA" id="ARBA00022785"/>
    </source>
</evidence>
<dbReference type="Pfam" id="PF13646">
    <property type="entry name" value="HEAT_2"/>
    <property type="match status" value="1"/>
</dbReference>
<dbReference type="GO" id="GO:0052693">
    <property type="term" value="F:epoxyqueuosine reductase activity"/>
    <property type="evidence" value="ECO:0007669"/>
    <property type="project" value="UniProtKB-EC"/>
</dbReference>
<keyword evidence="8" id="KW-0411">Iron-sulfur</keyword>
<evidence type="ECO:0000256" key="3">
    <source>
        <dbReference type="ARBA" id="ARBA00022694"/>
    </source>
</evidence>
<dbReference type="SUPFAM" id="SSF46548">
    <property type="entry name" value="alpha-helical ferredoxin"/>
    <property type="match status" value="1"/>
</dbReference>
<evidence type="ECO:0000256" key="8">
    <source>
        <dbReference type="ARBA" id="ARBA00023014"/>
    </source>
</evidence>
<dbReference type="EMBL" id="JACXWD010000068">
    <property type="protein sequence ID" value="MBD3869220.1"/>
    <property type="molecule type" value="Genomic_DNA"/>
</dbReference>
<dbReference type="EC" id="1.17.99.6" evidence="10"/>
<feature type="domain" description="4Fe-4S ferredoxin-type" evidence="9">
    <location>
        <begin position="178"/>
        <end position="207"/>
    </location>
</feature>
<evidence type="ECO:0000259" key="9">
    <source>
        <dbReference type="PROSITE" id="PS51379"/>
    </source>
</evidence>
<keyword evidence="6 10" id="KW-0560">Oxidoreductase</keyword>
<evidence type="ECO:0000256" key="1">
    <source>
        <dbReference type="ARBA" id="ARBA00022485"/>
    </source>
</evidence>
<dbReference type="InterPro" id="IPR011989">
    <property type="entry name" value="ARM-like"/>
</dbReference>
<evidence type="ECO:0000313" key="10">
    <source>
        <dbReference type="EMBL" id="MBD3869220.1"/>
    </source>
</evidence>
<dbReference type="InterPro" id="IPR017900">
    <property type="entry name" value="4Fe4S_Fe_S_CS"/>
</dbReference>
<evidence type="ECO:0000256" key="2">
    <source>
        <dbReference type="ARBA" id="ARBA00022490"/>
    </source>
</evidence>
<dbReference type="Proteomes" id="UP000648239">
    <property type="component" value="Unassembled WGS sequence"/>
</dbReference>
<dbReference type="PROSITE" id="PS51379">
    <property type="entry name" value="4FE4S_FER_2"/>
    <property type="match status" value="1"/>
</dbReference>
<dbReference type="SUPFAM" id="SSF48371">
    <property type="entry name" value="ARM repeat"/>
    <property type="match status" value="1"/>
</dbReference>
<sequence length="345" mass="37572">MGPAKLRAALEEQVAACGLDAFAVAAVQPLPRDQAAFDDWLARGFHRTMAYMEKYRDARNDPARLLPGCRSVVMLALNYGPGTGGEAAGAERGQVARYARGRDYHKVLGKKLKQLAAWLQEAGGNPVRSFVDTGPVLERAWAERAGLGWIGKNANLIRRDLGSWILLGELLSAAEIEPDPAPHDDFCGSCTACIADCPTGAIVAPGVVDSGLCIAYWNIEHRGSIPEPMREAMGDRIFGCDDCQSVCPWTRKFGELPRSDLLSARRDLAFLDPVEILAMDREQFLARFAGTPLMRARLDGMKRNACIVLGNSGNKDAIPALTRASSDADPMIREHAVWALRRLTT</sequence>
<dbReference type="PROSITE" id="PS00198">
    <property type="entry name" value="4FE4S_FER_1"/>
    <property type="match status" value="1"/>
</dbReference>